<organism evidence="12 13">
    <name type="scientific">Symbiodinium microadriaticum</name>
    <name type="common">Dinoflagellate</name>
    <name type="synonym">Zooxanthella microadriatica</name>
    <dbReference type="NCBI Taxonomy" id="2951"/>
    <lineage>
        <taxon>Eukaryota</taxon>
        <taxon>Sar</taxon>
        <taxon>Alveolata</taxon>
        <taxon>Dinophyceae</taxon>
        <taxon>Suessiales</taxon>
        <taxon>Symbiodiniaceae</taxon>
        <taxon>Symbiodinium</taxon>
    </lineage>
</organism>
<evidence type="ECO:0000256" key="5">
    <source>
        <dbReference type="ARBA" id="ARBA00022989"/>
    </source>
</evidence>
<dbReference type="GO" id="GO:0006612">
    <property type="term" value="P:protein targeting to membrane"/>
    <property type="evidence" value="ECO:0007669"/>
    <property type="project" value="TreeGrafter"/>
</dbReference>
<comment type="catalytic activity">
    <reaction evidence="10">
        <text>L-cysteinyl-[protein] + hexadecanoyl-CoA = S-hexadecanoyl-L-cysteinyl-[protein] + CoA</text>
        <dbReference type="Rhea" id="RHEA:36683"/>
        <dbReference type="Rhea" id="RHEA-COMP:10131"/>
        <dbReference type="Rhea" id="RHEA-COMP:11032"/>
        <dbReference type="ChEBI" id="CHEBI:29950"/>
        <dbReference type="ChEBI" id="CHEBI:57287"/>
        <dbReference type="ChEBI" id="CHEBI:57379"/>
        <dbReference type="ChEBI" id="CHEBI:74151"/>
        <dbReference type="EC" id="2.3.1.225"/>
    </reaction>
</comment>
<evidence type="ECO:0000256" key="3">
    <source>
        <dbReference type="ARBA" id="ARBA00022679"/>
    </source>
</evidence>
<evidence type="ECO:0000313" key="12">
    <source>
        <dbReference type="EMBL" id="OLQ02497.1"/>
    </source>
</evidence>
<dbReference type="Proteomes" id="UP000186817">
    <property type="component" value="Unassembled WGS sequence"/>
</dbReference>
<gene>
    <name evidence="12" type="ORF">AK812_SmicGene14660</name>
</gene>
<keyword evidence="5 10" id="KW-1133">Transmembrane helix</keyword>
<evidence type="ECO:0000256" key="9">
    <source>
        <dbReference type="ARBA" id="ARBA00023315"/>
    </source>
</evidence>
<dbReference type="PANTHER" id="PTHR22883">
    <property type="entry name" value="ZINC FINGER DHHC DOMAIN CONTAINING PROTEIN"/>
    <property type="match status" value="1"/>
</dbReference>
<keyword evidence="6 10" id="KW-0472">Membrane</keyword>
<comment type="caution">
    <text evidence="12">The sequence shown here is derived from an EMBL/GenBank/DDBJ whole genome shotgun (WGS) entry which is preliminary data.</text>
</comment>
<sequence length="366" mass="40696">MVGTSGSRASCCEICTSERVISPVLVLSLHGLIVTDVAWHRAELWQDDGLWYRGLRLLVLLTVACYLRTSLTDPGFLQVGGQPANATCCSAQGCMLLCCAAAVSMSEWKGASKEGNPMMLPEVVGASFESEMKVLPSDAASSSQLDNASLDFDYDEGILKRRGPVEDLEADNSPGTQLRWCKRCQLHQPLRTKHCHDCGRCVRTHDHHCPWIGSCVGENNRVLFFWYLLLQCVELAAFFYEGMQGISLLEPSVVLLVGLIFIAVFFLMVSCLLCFHTFLMLANLTTWEHISWLQITYLKPLKADSGSPFSRSIVWNMAAYCCGPLWCPPSLRRLASLRYSEEGGIIWEMSEQRGMCFLIACCADCC</sequence>
<dbReference type="PROSITE" id="PS50216">
    <property type="entry name" value="DHHC"/>
    <property type="match status" value="1"/>
</dbReference>
<feature type="domain" description="Palmitoyltransferase DHHC" evidence="11">
    <location>
        <begin position="177"/>
        <end position="292"/>
    </location>
</feature>
<evidence type="ECO:0000313" key="13">
    <source>
        <dbReference type="Proteomes" id="UP000186817"/>
    </source>
</evidence>
<dbReference type="GO" id="GO:0005794">
    <property type="term" value="C:Golgi apparatus"/>
    <property type="evidence" value="ECO:0007669"/>
    <property type="project" value="TreeGrafter"/>
</dbReference>
<comment type="similarity">
    <text evidence="2 10">Belongs to the DHHC palmitoyltransferase family.</text>
</comment>
<reference evidence="12 13" key="1">
    <citation type="submission" date="2016-02" db="EMBL/GenBank/DDBJ databases">
        <title>Genome analysis of coral dinoflagellate symbionts highlights evolutionary adaptations to a symbiotic lifestyle.</title>
        <authorList>
            <person name="Aranda M."/>
            <person name="Li Y."/>
            <person name="Liew Y.J."/>
            <person name="Baumgarten S."/>
            <person name="Simakov O."/>
            <person name="Wilson M."/>
            <person name="Piel J."/>
            <person name="Ashoor H."/>
            <person name="Bougouffa S."/>
            <person name="Bajic V.B."/>
            <person name="Ryu T."/>
            <person name="Ravasi T."/>
            <person name="Bayer T."/>
            <person name="Micklem G."/>
            <person name="Kim H."/>
            <person name="Bhak J."/>
            <person name="Lajeunesse T.C."/>
            <person name="Voolstra C.R."/>
        </authorList>
    </citation>
    <scope>NUCLEOTIDE SEQUENCE [LARGE SCALE GENOMIC DNA]</scope>
    <source>
        <strain evidence="12 13">CCMP2467</strain>
    </source>
</reference>
<keyword evidence="8" id="KW-0449">Lipoprotein</keyword>
<dbReference type="EC" id="2.3.1.225" evidence="10"/>
<dbReference type="Pfam" id="PF01529">
    <property type="entry name" value="DHHC"/>
    <property type="match status" value="1"/>
</dbReference>
<dbReference type="OrthoDB" id="9909019at2759"/>
<evidence type="ECO:0000256" key="10">
    <source>
        <dbReference type="RuleBase" id="RU079119"/>
    </source>
</evidence>
<accession>A0A1Q9E500</accession>
<comment type="subcellular location">
    <subcellularLocation>
        <location evidence="1">Endomembrane system</location>
        <topology evidence="1">Multi-pass membrane protein</topology>
    </subcellularLocation>
</comment>
<dbReference type="InterPro" id="IPR001594">
    <property type="entry name" value="Palmitoyltrfase_DHHC"/>
</dbReference>
<keyword evidence="13" id="KW-1185">Reference proteome</keyword>
<evidence type="ECO:0000256" key="8">
    <source>
        <dbReference type="ARBA" id="ARBA00023288"/>
    </source>
</evidence>
<keyword evidence="3 10" id="KW-0808">Transferase</keyword>
<feature type="transmembrane region" description="Helical" evidence="10">
    <location>
        <begin position="252"/>
        <end position="275"/>
    </location>
</feature>
<dbReference type="InterPro" id="IPR039859">
    <property type="entry name" value="PFA4/ZDH16/20/ERF2-like"/>
</dbReference>
<dbReference type="GO" id="GO:0005783">
    <property type="term" value="C:endoplasmic reticulum"/>
    <property type="evidence" value="ECO:0007669"/>
    <property type="project" value="TreeGrafter"/>
</dbReference>
<dbReference type="AlphaFoldDB" id="A0A1Q9E500"/>
<dbReference type="GO" id="GO:0019706">
    <property type="term" value="F:protein-cysteine S-palmitoyltransferase activity"/>
    <property type="evidence" value="ECO:0007669"/>
    <property type="project" value="UniProtKB-EC"/>
</dbReference>
<proteinExistence type="inferred from homology"/>
<dbReference type="EMBL" id="LSRX01000263">
    <property type="protein sequence ID" value="OLQ02497.1"/>
    <property type="molecule type" value="Genomic_DNA"/>
</dbReference>
<comment type="domain">
    <text evidence="10">The DHHC domain is required for palmitoyltransferase activity.</text>
</comment>
<dbReference type="PANTHER" id="PTHR22883:SF301">
    <property type="entry name" value="PALMITOYLTRANSFERASE ZDHHC12"/>
    <property type="match status" value="1"/>
</dbReference>
<evidence type="ECO:0000259" key="11">
    <source>
        <dbReference type="Pfam" id="PF01529"/>
    </source>
</evidence>
<protein>
    <recommendedName>
        <fullName evidence="10">Palmitoyltransferase</fullName>
        <ecNumber evidence="10">2.3.1.225</ecNumber>
    </recommendedName>
</protein>
<evidence type="ECO:0000256" key="7">
    <source>
        <dbReference type="ARBA" id="ARBA00023139"/>
    </source>
</evidence>
<keyword evidence="4 10" id="KW-0812">Transmembrane</keyword>
<feature type="transmembrane region" description="Helical" evidence="10">
    <location>
        <begin position="222"/>
        <end position="240"/>
    </location>
</feature>
<evidence type="ECO:0000256" key="4">
    <source>
        <dbReference type="ARBA" id="ARBA00022692"/>
    </source>
</evidence>
<evidence type="ECO:0000256" key="1">
    <source>
        <dbReference type="ARBA" id="ARBA00004127"/>
    </source>
</evidence>
<evidence type="ECO:0000256" key="2">
    <source>
        <dbReference type="ARBA" id="ARBA00008574"/>
    </source>
</evidence>
<evidence type="ECO:0000256" key="6">
    <source>
        <dbReference type="ARBA" id="ARBA00023136"/>
    </source>
</evidence>
<name>A0A1Q9E500_SYMMI</name>
<keyword evidence="9 10" id="KW-0012">Acyltransferase</keyword>
<keyword evidence="7" id="KW-0564">Palmitate</keyword>